<proteinExistence type="predicted"/>
<protein>
    <submittedName>
        <fullName evidence="1">Uncharacterized protein</fullName>
    </submittedName>
</protein>
<comment type="caution">
    <text evidence="1">The sequence shown here is derived from an EMBL/GenBank/DDBJ whole genome shotgun (WGS) entry which is preliminary data.</text>
</comment>
<dbReference type="EMBL" id="JASHIF010000027">
    <property type="protein sequence ID" value="MDI9862296.1"/>
    <property type="molecule type" value="Genomic_DNA"/>
</dbReference>
<sequence length="45" mass="5234">MTLITENYPWGQKYKLAIPDAKNNDINFDYGNIYQIENTTPIPQS</sequence>
<dbReference type="Proteomes" id="UP001236507">
    <property type="component" value="Unassembled WGS sequence"/>
</dbReference>
<keyword evidence="2" id="KW-1185">Reference proteome</keyword>
<name>A0ABT6YFB7_9BACT</name>
<accession>A0ABT6YFB7</accession>
<evidence type="ECO:0000313" key="2">
    <source>
        <dbReference type="Proteomes" id="UP001236507"/>
    </source>
</evidence>
<evidence type="ECO:0000313" key="1">
    <source>
        <dbReference type="EMBL" id="MDI9862296.1"/>
    </source>
</evidence>
<gene>
    <name evidence="1" type="ORF">QM524_23940</name>
</gene>
<reference evidence="1 2" key="1">
    <citation type="submission" date="2023-05" db="EMBL/GenBank/DDBJ databases">
        <title>Novel species of genus Flectobacillus isolated from stream in China.</title>
        <authorList>
            <person name="Lu H."/>
        </authorList>
    </citation>
    <scope>NUCLEOTIDE SEQUENCE [LARGE SCALE GENOMIC DNA]</scope>
    <source>
        <strain evidence="1 2">KCTC 42575</strain>
    </source>
</reference>
<organism evidence="1 2">
    <name type="scientific">Flectobacillus roseus</name>
    <dbReference type="NCBI Taxonomy" id="502259"/>
    <lineage>
        <taxon>Bacteria</taxon>
        <taxon>Pseudomonadati</taxon>
        <taxon>Bacteroidota</taxon>
        <taxon>Cytophagia</taxon>
        <taxon>Cytophagales</taxon>
        <taxon>Flectobacillaceae</taxon>
        <taxon>Flectobacillus</taxon>
    </lineage>
</organism>
<dbReference type="RefSeq" id="WP_283346564.1">
    <property type="nucleotide sequence ID" value="NZ_JASHIF010000027.1"/>
</dbReference>